<dbReference type="AlphaFoldDB" id="A0A6A7B0C0"/>
<dbReference type="InterPro" id="IPR056632">
    <property type="entry name" value="DUF7730"/>
</dbReference>
<keyword evidence="4" id="KW-1185">Reference proteome</keyword>
<evidence type="ECO:0000313" key="4">
    <source>
        <dbReference type="Proteomes" id="UP000799423"/>
    </source>
</evidence>
<dbReference type="OrthoDB" id="5413827at2759"/>
<dbReference type="PANTHER" id="PTHR38790:SF4">
    <property type="entry name" value="2EXR DOMAIN-CONTAINING PROTEIN"/>
    <property type="match status" value="1"/>
</dbReference>
<dbReference type="PANTHER" id="PTHR38790">
    <property type="entry name" value="2EXR DOMAIN-CONTAINING PROTEIN-RELATED"/>
    <property type="match status" value="1"/>
</dbReference>
<feature type="domain" description="DUF7730" evidence="2">
    <location>
        <begin position="52"/>
        <end position="167"/>
    </location>
</feature>
<proteinExistence type="predicted"/>
<feature type="region of interest" description="Disordered" evidence="1">
    <location>
        <begin position="1"/>
        <end position="21"/>
    </location>
</feature>
<protein>
    <recommendedName>
        <fullName evidence="2">DUF7730 domain-containing protein</fullName>
    </recommendedName>
</protein>
<evidence type="ECO:0000313" key="3">
    <source>
        <dbReference type="EMBL" id="KAF2847868.1"/>
    </source>
</evidence>
<dbReference type="Pfam" id="PF24864">
    <property type="entry name" value="DUF7730"/>
    <property type="match status" value="1"/>
</dbReference>
<sequence>MASRYSEGHLPATTSQPPLKTGLSNEEADVMYTFLLVALLELVNCFLSTPRNQQKSSLLRLPPELRNRIYSYAYSEDRVEVYKSDGSRWDPSQVDAWTHERSSPYENLGIMDLLTVLATTAVCRQIYARAHLLPFRLNIFYLEGVVSIAYIRHVWSQKQRQAIGKLRP</sequence>
<dbReference type="EMBL" id="MU006322">
    <property type="protein sequence ID" value="KAF2847868.1"/>
    <property type="molecule type" value="Genomic_DNA"/>
</dbReference>
<gene>
    <name evidence="3" type="ORF">T440DRAFT_537739</name>
</gene>
<reference evidence="3" key="1">
    <citation type="submission" date="2020-01" db="EMBL/GenBank/DDBJ databases">
        <authorList>
            <consortium name="DOE Joint Genome Institute"/>
            <person name="Haridas S."/>
            <person name="Albert R."/>
            <person name="Binder M."/>
            <person name="Bloem J."/>
            <person name="Labutti K."/>
            <person name="Salamov A."/>
            <person name="Andreopoulos B."/>
            <person name="Baker S.E."/>
            <person name="Barry K."/>
            <person name="Bills G."/>
            <person name="Bluhm B.H."/>
            <person name="Cannon C."/>
            <person name="Castanera R."/>
            <person name="Culley D.E."/>
            <person name="Daum C."/>
            <person name="Ezra D."/>
            <person name="Gonzalez J.B."/>
            <person name="Henrissat B."/>
            <person name="Kuo A."/>
            <person name="Liang C."/>
            <person name="Lipzen A."/>
            <person name="Lutzoni F."/>
            <person name="Magnuson J."/>
            <person name="Mondo S."/>
            <person name="Nolan M."/>
            <person name="Ohm R."/>
            <person name="Pangilinan J."/>
            <person name="Park H.-J."/>
            <person name="Ramirez L."/>
            <person name="Alfaro M."/>
            <person name="Sun H."/>
            <person name="Tritt A."/>
            <person name="Yoshinaga Y."/>
            <person name="Zwiers L.-H."/>
            <person name="Turgeon B.G."/>
            <person name="Goodwin S.B."/>
            <person name="Spatafora J.W."/>
            <person name="Crous P.W."/>
            <person name="Grigoriev I.V."/>
        </authorList>
    </citation>
    <scope>NUCLEOTIDE SEQUENCE</scope>
    <source>
        <strain evidence="3">IPT5</strain>
    </source>
</reference>
<name>A0A6A7B0C0_9PLEO</name>
<evidence type="ECO:0000259" key="2">
    <source>
        <dbReference type="Pfam" id="PF24864"/>
    </source>
</evidence>
<evidence type="ECO:0000256" key="1">
    <source>
        <dbReference type="SAM" id="MobiDB-lite"/>
    </source>
</evidence>
<dbReference type="Proteomes" id="UP000799423">
    <property type="component" value="Unassembled WGS sequence"/>
</dbReference>
<organism evidence="3 4">
    <name type="scientific">Plenodomus tracheiphilus IPT5</name>
    <dbReference type="NCBI Taxonomy" id="1408161"/>
    <lineage>
        <taxon>Eukaryota</taxon>
        <taxon>Fungi</taxon>
        <taxon>Dikarya</taxon>
        <taxon>Ascomycota</taxon>
        <taxon>Pezizomycotina</taxon>
        <taxon>Dothideomycetes</taxon>
        <taxon>Pleosporomycetidae</taxon>
        <taxon>Pleosporales</taxon>
        <taxon>Pleosporineae</taxon>
        <taxon>Leptosphaeriaceae</taxon>
        <taxon>Plenodomus</taxon>
    </lineage>
</organism>
<accession>A0A6A7B0C0</accession>
<feature type="compositionally biased region" description="Polar residues" evidence="1">
    <location>
        <begin position="12"/>
        <end position="21"/>
    </location>
</feature>